<proteinExistence type="predicted"/>
<evidence type="ECO:0000259" key="1">
    <source>
        <dbReference type="Pfam" id="PF12867"/>
    </source>
</evidence>
<evidence type="ECO:0000313" key="2">
    <source>
        <dbReference type="EMBL" id="BAN04368.1"/>
    </source>
</evidence>
<evidence type="ECO:0000313" key="3">
    <source>
        <dbReference type="Proteomes" id="UP000011863"/>
    </source>
</evidence>
<protein>
    <recommendedName>
        <fullName evidence="1">DinB-like domain-containing protein</fullName>
    </recommendedName>
</protein>
<dbReference type="Proteomes" id="UP000011863">
    <property type="component" value="Chromosome"/>
</dbReference>
<dbReference type="SUPFAM" id="SSF109854">
    <property type="entry name" value="DinB/YfiT-like putative metalloenzymes"/>
    <property type="match status" value="1"/>
</dbReference>
<dbReference type="InterPro" id="IPR024775">
    <property type="entry name" value="DinB-like"/>
</dbReference>
<name>A0A6C7EIK7_ILUCY</name>
<dbReference type="EMBL" id="AP012057">
    <property type="protein sequence ID" value="BAN04368.1"/>
    <property type="molecule type" value="Genomic_DNA"/>
</dbReference>
<reference evidence="2 3" key="1">
    <citation type="journal article" date="2013" name="Int. J. Syst. Evol. Microbiol.">
        <title>Ilumatobacter nonamiense sp. nov. and Ilumatobacter coccineum sp. nov., isolated from seashore sand.</title>
        <authorList>
            <person name="Matsumoto A."/>
            <person name="Kasai H."/>
            <person name="Matsuo Y."/>
            <person name="Shizuri Y."/>
            <person name="Ichikawa N."/>
            <person name="Fujita N."/>
            <person name="Omura S."/>
            <person name="Takahashi Y."/>
        </authorList>
    </citation>
    <scope>NUCLEOTIDE SEQUENCE [LARGE SCALE GENOMIC DNA]</scope>
    <source>
        <strain evidence="3">NBRC 103263 / KCTC 29153 / YM16-304</strain>
    </source>
</reference>
<dbReference type="Gene3D" id="1.20.120.450">
    <property type="entry name" value="dinb family like domain"/>
    <property type="match status" value="1"/>
</dbReference>
<organism evidence="2 3">
    <name type="scientific">Ilumatobacter coccineus (strain NBRC 103263 / KCTC 29153 / YM16-304)</name>
    <dbReference type="NCBI Taxonomy" id="1313172"/>
    <lineage>
        <taxon>Bacteria</taxon>
        <taxon>Bacillati</taxon>
        <taxon>Actinomycetota</taxon>
        <taxon>Acidimicrobiia</taxon>
        <taxon>Acidimicrobiales</taxon>
        <taxon>Ilumatobacteraceae</taxon>
        <taxon>Ilumatobacter</taxon>
    </lineage>
</organism>
<sequence length="207" mass="23302">MLMLSPPARICLAIPSPSDDPLGGDGYRRRMNRMEIEIKLNRDRAWLIERLGAMSEAELSAPRTFSEHDPDSRWSFADHFVHTTLIERNWNAMFRRHVSGEDGLEPRLRGDGSPQSMDEIMASIHEWTEEWKAEHSGKPFIELVRIGQEVRADTIALLAELSDEQLESKIPGAPWADGTVGGIMAANADHGRMHYAWAEEDPVSSAD</sequence>
<accession>A0A6C7EIK7</accession>
<keyword evidence="3" id="KW-1185">Reference proteome</keyword>
<gene>
    <name evidence="2" type="ORF">YM304_40540</name>
</gene>
<dbReference type="InterPro" id="IPR034660">
    <property type="entry name" value="DinB/YfiT-like"/>
</dbReference>
<dbReference type="AlphaFoldDB" id="A0A6C7EIK7"/>
<dbReference type="Pfam" id="PF12867">
    <property type="entry name" value="DinB_2"/>
    <property type="match status" value="1"/>
</dbReference>
<feature type="domain" description="DinB-like" evidence="1">
    <location>
        <begin position="40"/>
        <end position="197"/>
    </location>
</feature>
<dbReference type="KEGG" id="aym:YM304_40540"/>